<feature type="transmembrane region" description="Helical" evidence="1">
    <location>
        <begin position="184"/>
        <end position="199"/>
    </location>
</feature>
<protein>
    <submittedName>
        <fullName evidence="2">Uncharacterized protein</fullName>
    </submittedName>
</protein>
<organism evidence="2 3">
    <name type="scientific">Pseudomonas fragi</name>
    <dbReference type="NCBI Taxonomy" id="296"/>
    <lineage>
        <taxon>Bacteria</taxon>
        <taxon>Pseudomonadati</taxon>
        <taxon>Pseudomonadota</taxon>
        <taxon>Gammaproteobacteria</taxon>
        <taxon>Pseudomonadales</taxon>
        <taxon>Pseudomonadaceae</taxon>
        <taxon>Pseudomonas</taxon>
    </lineage>
</organism>
<feature type="transmembrane region" description="Helical" evidence="1">
    <location>
        <begin position="88"/>
        <end position="108"/>
    </location>
</feature>
<accession>A0A9Q5FPX3</accession>
<evidence type="ECO:0000313" key="2">
    <source>
        <dbReference type="EMBL" id="NNB49493.1"/>
    </source>
</evidence>
<dbReference type="PROSITE" id="PS51257">
    <property type="entry name" value="PROKAR_LIPOPROTEIN"/>
    <property type="match status" value="1"/>
</dbReference>
<evidence type="ECO:0000256" key="1">
    <source>
        <dbReference type="SAM" id="Phobius"/>
    </source>
</evidence>
<dbReference type="InterPro" id="IPR051533">
    <property type="entry name" value="WaaL-like"/>
</dbReference>
<dbReference type="Proteomes" id="UP000564604">
    <property type="component" value="Unassembled WGS sequence"/>
</dbReference>
<dbReference type="EMBL" id="JAAQYX010000010">
    <property type="protein sequence ID" value="NNB49493.1"/>
    <property type="molecule type" value="Genomic_DNA"/>
</dbReference>
<feature type="transmembrane region" description="Helical" evidence="1">
    <location>
        <begin position="318"/>
        <end position="342"/>
    </location>
</feature>
<dbReference type="PANTHER" id="PTHR37422:SF13">
    <property type="entry name" value="LIPOPOLYSACCHARIDE BIOSYNTHESIS PROTEIN PA4999-RELATED"/>
    <property type="match status" value="1"/>
</dbReference>
<proteinExistence type="predicted"/>
<feature type="transmembrane region" description="Helical" evidence="1">
    <location>
        <begin position="34"/>
        <end position="50"/>
    </location>
</feature>
<feature type="transmembrane region" description="Helical" evidence="1">
    <location>
        <begin position="62"/>
        <end position="82"/>
    </location>
</feature>
<dbReference type="PANTHER" id="PTHR37422">
    <property type="entry name" value="TEICHURONIC ACID BIOSYNTHESIS PROTEIN TUAE"/>
    <property type="match status" value="1"/>
</dbReference>
<feature type="transmembrane region" description="Helical" evidence="1">
    <location>
        <begin position="159"/>
        <end position="177"/>
    </location>
</feature>
<keyword evidence="1" id="KW-0812">Transmembrane</keyword>
<feature type="transmembrane region" description="Helical" evidence="1">
    <location>
        <begin position="230"/>
        <end position="249"/>
    </location>
</feature>
<dbReference type="RefSeq" id="WP_169907567.1">
    <property type="nucleotide sequence ID" value="NZ_JAAQYX010000010.1"/>
</dbReference>
<gene>
    <name evidence="2" type="ORF">HBN89_09435</name>
</gene>
<comment type="caution">
    <text evidence="2">The sequence shown here is derived from an EMBL/GenBank/DDBJ whole genome shotgun (WGS) entry which is preliminary data.</text>
</comment>
<name>A0A9Q5FPX3_PSEFR</name>
<sequence length="420" mass="45890">MENVKKNAASYGIVLSACLLVVLGDVRSLISPAGYWALWGLIVVVGLISAPERLSFKVSPELAVYILGFFVLFSAFVLSALANAEIQTFYQGLKMMCIGVVFVCVYAHSQFLEQGDYHSIASRSILTGFLVFCMAKYYLTDLYIELGDGRQGSLFAYPGVLWKTCAFFAGFVIVGTLFDGRSKVTSLLVMIAGAYILVMDSSRTGFIVFLLVILLILLLSMHVRPKLTLLLFFISIISFTAVLMLYSTGYDILNFNQNPLVVDRLAAGDPVRARMLADGLRSFETCMPFGCGFGSTTSEVDGSPMVVHNAFISSGGDLGILGFIGLLILIFSPLLIFAIRLCSYAIHEHKAKYIFIYAIAALGGSLGFALLLMLHPFSTELSEWGIWILMTSALSVLSRQFIMSEHVQVTGGDDENEVAI</sequence>
<dbReference type="AlphaFoldDB" id="A0A9Q5FPX3"/>
<evidence type="ECO:0000313" key="3">
    <source>
        <dbReference type="Proteomes" id="UP000564604"/>
    </source>
</evidence>
<feature type="transmembrane region" description="Helical" evidence="1">
    <location>
        <begin position="205"/>
        <end position="223"/>
    </location>
</feature>
<reference evidence="2 3" key="1">
    <citation type="journal article" date="2020" name="Front. Microbiol.">
        <title>Genetic Organization of the aprX-lipA2 Operon Affects the Proteolytic Potential of Pseudomonas Species in Milk.</title>
        <authorList>
            <person name="Maier C."/>
            <person name="Huptas C."/>
            <person name="von Neubeck M."/>
            <person name="Scherer S."/>
            <person name="Wenning M."/>
            <person name="Lucking G."/>
        </authorList>
    </citation>
    <scope>NUCLEOTIDE SEQUENCE [LARGE SCALE GENOMIC DNA]</scope>
    <source>
        <strain evidence="2 3">WS 5094</strain>
    </source>
</reference>
<keyword evidence="1" id="KW-1133">Transmembrane helix</keyword>
<feature type="transmembrane region" description="Helical" evidence="1">
    <location>
        <begin position="120"/>
        <end position="139"/>
    </location>
</feature>
<feature type="transmembrane region" description="Helical" evidence="1">
    <location>
        <begin position="354"/>
        <end position="378"/>
    </location>
</feature>
<keyword evidence="1" id="KW-0472">Membrane</keyword>